<dbReference type="Proteomes" id="UP001569414">
    <property type="component" value="Unassembled WGS sequence"/>
</dbReference>
<comment type="catalytic activity">
    <reaction evidence="6 8">
        <text>2 cob(II)yrinate a,c diamide + reduced [electron-transfer flavoprotein] + 2 ATP = 2 adenosylcob(III)yrinate a,c-diamide + 2 triphosphate + oxidized [electron-transfer flavoprotein] + 3 H(+)</text>
        <dbReference type="Rhea" id="RHEA:11528"/>
        <dbReference type="Rhea" id="RHEA-COMP:10685"/>
        <dbReference type="Rhea" id="RHEA-COMP:10686"/>
        <dbReference type="ChEBI" id="CHEBI:15378"/>
        <dbReference type="ChEBI" id="CHEBI:18036"/>
        <dbReference type="ChEBI" id="CHEBI:30616"/>
        <dbReference type="ChEBI" id="CHEBI:57692"/>
        <dbReference type="ChEBI" id="CHEBI:58307"/>
        <dbReference type="ChEBI" id="CHEBI:58503"/>
        <dbReference type="ChEBI" id="CHEBI:58537"/>
        <dbReference type="EC" id="2.5.1.17"/>
    </reaction>
</comment>
<comment type="function">
    <text evidence="5 8">Required for both de novo synthesis of the corrin ring for the assimilation of exogenous corrinoids. Participates in the adenosylation of a variety of incomplete and complete corrinoids.</text>
</comment>
<dbReference type="PIRSF" id="PIRSF015617">
    <property type="entry name" value="Adensltrnsf_CobA"/>
    <property type="match status" value="1"/>
</dbReference>
<proteinExistence type="inferred from homology"/>
<evidence type="ECO:0000313" key="10">
    <source>
        <dbReference type="EMBL" id="MFA0789222.1"/>
    </source>
</evidence>
<dbReference type="EC" id="2.5.1.17" evidence="3 8"/>
<keyword evidence="8" id="KW-0169">Cobalamin biosynthesis</keyword>
<comment type="subcellular location">
    <subcellularLocation>
        <location evidence="8">Cytoplasm</location>
    </subcellularLocation>
</comment>
<dbReference type="PANTHER" id="PTHR46638">
    <property type="entry name" value="CORRINOID ADENOSYLTRANSFERASE"/>
    <property type="match status" value="1"/>
</dbReference>
<dbReference type="InterPro" id="IPR003724">
    <property type="entry name" value="CblAdoTrfase_CobA"/>
</dbReference>
<evidence type="ECO:0000256" key="6">
    <source>
        <dbReference type="ARBA" id="ARBA00048555"/>
    </source>
</evidence>
<keyword evidence="11" id="KW-1185">Reference proteome</keyword>
<organism evidence="10 11">
    <name type="scientific">Microbulbifer echini</name>
    <dbReference type="NCBI Taxonomy" id="1529067"/>
    <lineage>
        <taxon>Bacteria</taxon>
        <taxon>Pseudomonadati</taxon>
        <taxon>Pseudomonadota</taxon>
        <taxon>Gammaproteobacteria</taxon>
        <taxon>Cellvibrionales</taxon>
        <taxon>Microbulbiferaceae</taxon>
        <taxon>Microbulbifer</taxon>
    </lineage>
</organism>
<dbReference type="GO" id="GO:0008817">
    <property type="term" value="F:corrinoid adenosyltransferase activity"/>
    <property type="evidence" value="ECO:0007669"/>
    <property type="project" value="UniProtKB-EC"/>
</dbReference>
<comment type="similarity">
    <text evidence="2 8">Belongs to the Cob(I)alamin adenosyltransferase family.</text>
</comment>
<comment type="catalytic activity">
    <reaction evidence="7 8">
        <text>2 cob(II)alamin + reduced [electron-transfer flavoprotein] + 2 ATP = 2 adenosylcob(III)alamin + 2 triphosphate + oxidized [electron-transfer flavoprotein] + 3 H(+)</text>
        <dbReference type="Rhea" id="RHEA:28671"/>
        <dbReference type="Rhea" id="RHEA-COMP:10685"/>
        <dbReference type="Rhea" id="RHEA-COMP:10686"/>
        <dbReference type="ChEBI" id="CHEBI:15378"/>
        <dbReference type="ChEBI" id="CHEBI:16304"/>
        <dbReference type="ChEBI" id="CHEBI:18036"/>
        <dbReference type="ChEBI" id="CHEBI:18408"/>
        <dbReference type="ChEBI" id="CHEBI:30616"/>
        <dbReference type="ChEBI" id="CHEBI:57692"/>
        <dbReference type="ChEBI" id="CHEBI:58307"/>
        <dbReference type="EC" id="2.5.1.17"/>
    </reaction>
</comment>
<evidence type="ECO:0000256" key="2">
    <source>
        <dbReference type="ARBA" id="ARBA00007487"/>
    </source>
</evidence>
<comment type="caution">
    <text evidence="10">The sequence shown here is derived from an EMBL/GenBank/DDBJ whole genome shotgun (WGS) entry which is preliminary data.</text>
</comment>
<keyword evidence="8" id="KW-0963">Cytoplasm</keyword>
<dbReference type="Pfam" id="PF02572">
    <property type="entry name" value="CobA_CobO_BtuR"/>
    <property type="match status" value="1"/>
</dbReference>
<keyword evidence="8 10" id="KW-0808">Transferase</keyword>
<evidence type="ECO:0000256" key="7">
    <source>
        <dbReference type="ARBA" id="ARBA00048692"/>
    </source>
</evidence>
<dbReference type="NCBIfam" id="NF004637">
    <property type="entry name" value="PRK05986.1"/>
    <property type="match status" value="1"/>
</dbReference>
<reference evidence="10 11" key="1">
    <citation type="submission" date="2024-08" db="EMBL/GenBank/DDBJ databases">
        <authorList>
            <person name="Ishaq N."/>
        </authorList>
    </citation>
    <scope>NUCLEOTIDE SEQUENCE [LARGE SCALE GENOMIC DNA]</scope>
    <source>
        <strain evidence="10 11">JCM 30400</strain>
    </source>
</reference>
<keyword evidence="4 8" id="KW-0627">Porphyrin biosynthesis</keyword>
<keyword evidence="8" id="KW-0547">Nucleotide-binding</keyword>
<sequence>MSPESQDKNGRHKARMQSRKKVVDEAVSKALEERGIVVLYTGDGKGKTTAAMGTVTRALGYGYSTVVTQFIKGTWECGEKNLLMSAAHPLQWHQMGTDFTWETQDFDADKAAAIALWEKAREALRNKEVYLVVLDELTYALNYRWLDKEAVLQAITQRPREQTVIITGRGAKQYLKDIADTVSEMRAEKHAFNSGIAARRGIEW</sequence>
<evidence type="ECO:0000256" key="8">
    <source>
        <dbReference type="PIRNR" id="PIRNR015617"/>
    </source>
</evidence>
<evidence type="ECO:0000256" key="4">
    <source>
        <dbReference type="ARBA" id="ARBA00023244"/>
    </source>
</evidence>
<protein>
    <recommendedName>
        <fullName evidence="3 8">Corrinoid adenosyltransferase</fullName>
        <ecNumber evidence="3 8">2.5.1.17</ecNumber>
    </recommendedName>
    <alternativeName>
        <fullName evidence="8">Cob(II)alamin adenosyltransferase</fullName>
    </alternativeName>
    <alternativeName>
        <fullName evidence="8">Cob(II)yrinic acid a,c-diamide adenosyltransferase</fullName>
    </alternativeName>
</protein>
<dbReference type="CDD" id="cd00561">
    <property type="entry name" value="CobA_ACA"/>
    <property type="match status" value="1"/>
</dbReference>
<dbReference type="InterPro" id="IPR027417">
    <property type="entry name" value="P-loop_NTPase"/>
</dbReference>
<dbReference type="SUPFAM" id="SSF52540">
    <property type="entry name" value="P-loop containing nucleoside triphosphate hydrolases"/>
    <property type="match status" value="1"/>
</dbReference>
<dbReference type="Pfam" id="PF12557">
    <property type="entry name" value="Co_AT_N"/>
    <property type="match status" value="1"/>
</dbReference>
<evidence type="ECO:0000259" key="9">
    <source>
        <dbReference type="Pfam" id="PF12557"/>
    </source>
</evidence>
<evidence type="ECO:0000313" key="11">
    <source>
        <dbReference type="Proteomes" id="UP001569414"/>
    </source>
</evidence>
<comment type="pathway">
    <text evidence="1 8">Cofactor biosynthesis; adenosylcobalamin biosynthesis; adenosylcobalamin from cob(II)yrinate a,c-diamide: step 2/7.</text>
</comment>
<accession>A0ABV4NI51</accession>
<evidence type="ECO:0000256" key="1">
    <source>
        <dbReference type="ARBA" id="ARBA00005121"/>
    </source>
</evidence>
<gene>
    <name evidence="10" type="primary">cobO</name>
    <name evidence="10" type="ORF">ACCI51_01610</name>
</gene>
<evidence type="ECO:0000256" key="3">
    <source>
        <dbReference type="ARBA" id="ARBA00012454"/>
    </source>
</evidence>
<name>A0ABV4NI51_9GAMM</name>
<dbReference type="NCBIfam" id="TIGR00708">
    <property type="entry name" value="cobA"/>
    <property type="match status" value="1"/>
</dbReference>
<dbReference type="PANTHER" id="PTHR46638:SF1">
    <property type="entry name" value="CORRINOID ADENOSYLTRANSFERASE"/>
    <property type="match status" value="1"/>
</dbReference>
<dbReference type="EMBL" id="JBGMEL010000001">
    <property type="protein sequence ID" value="MFA0789222.1"/>
    <property type="molecule type" value="Genomic_DNA"/>
</dbReference>
<feature type="domain" description="Cob(I)alamin adenosyltransferase N-terminal" evidence="9">
    <location>
        <begin position="3"/>
        <end position="26"/>
    </location>
</feature>
<dbReference type="Gene3D" id="3.40.50.300">
    <property type="entry name" value="P-loop containing nucleotide triphosphate hydrolases"/>
    <property type="match status" value="1"/>
</dbReference>
<dbReference type="RefSeq" id="WP_299588037.1">
    <property type="nucleotide sequence ID" value="NZ_JBGMEL010000001.1"/>
</dbReference>
<dbReference type="InterPro" id="IPR025826">
    <property type="entry name" value="Co_AT_N_dom"/>
</dbReference>
<keyword evidence="8" id="KW-0067">ATP-binding</keyword>
<evidence type="ECO:0000256" key="5">
    <source>
        <dbReference type="ARBA" id="ARBA00024929"/>
    </source>
</evidence>